<dbReference type="KEGG" id="mno:Mnod_3384"/>
<dbReference type="OrthoDB" id="9786549at2"/>
<evidence type="ECO:0000313" key="3">
    <source>
        <dbReference type="Proteomes" id="UP000008207"/>
    </source>
</evidence>
<reference evidence="2 3" key="1">
    <citation type="submission" date="2009-01" db="EMBL/GenBank/DDBJ databases">
        <title>Complete sequence of chromosome of Methylobacterium nodulans ORS 2060.</title>
        <authorList>
            <consortium name="US DOE Joint Genome Institute"/>
            <person name="Lucas S."/>
            <person name="Copeland A."/>
            <person name="Lapidus A."/>
            <person name="Glavina del Rio T."/>
            <person name="Dalin E."/>
            <person name="Tice H."/>
            <person name="Bruce D."/>
            <person name="Goodwin L."/>
            <person name="Pitluck S."/>
            <person name="Sims D."/>
            <person name="Brettin T."/>
            <person name="Detter J.C."/>
            <person name="Han C."/>
            <person name="Larimer F."/>
            <person name="Land M."/>
            <person name="Hauser L."/>
            <person name="Kyrpides N."/>
            <person name="Ivanova N."/>
            <person name="Marx C.J."/>
            <person name="Richardson P."/>
        </authorList>
    </citation>
    <scope>NUCLEOTIDE SEQUENCE [LARGE SCALE GENOMIC DNA]</scope>
    <source>
        <strain evidence="3">LMG 21967 / CNCM I-2342 / ORS 2060</strain>
    </source>
</reference>
<dbReference type="Gene3D" id="3.90.960.10">
    <property type="entry name" value="YbaK/aminoacyl-tRNA synthetase-associated domain"/>
    <property type="match status" value="1"/>
</dbReference>
<sequence>MALAPTLEKYLADRGITYDVISHERTESSLGTVETSHISADRFAKGVLLRDRQGYWLAVVPASRHVRLSDLKEDLGDRIDLASEEEIANVFRDCIRGAIPPFGECYGLDVIVDNSIDQQPELYCEGGDHATLVHMSQAEFARLNGQARHGSFASLD</sequence>
<name>B8IMB8_METNO</name>
<keyword evidence="2" id="KW-0436">Ligase</keyword>
<organism evidence="2 3">
    <name type="scientific">Methylobacterium nodulans (strain LMG 21967 / CNCM I-2342 / ORS 2060)</name>
    <dbReference type="NCBI Taxonomy" id="460265"/>
    <lineage>
        <taxon>Bacteria</taxon>
        <taxon>Pseudomonadati</taxon>
        <taxon>Pseudomonadota</taxon>
        <taxon>Alphaproteobacteria</taxon>
        <taxon>Hyphomicrobiales</taxon>
        <taxon>Methylobacteriaceae</taxon>
        <taxon>Methylobacterium</taxon>
    </lineage>
</organism>
<dbReference type="STRING" id="460265.Mnod_3384"/>
<protein>
    <submittedName>
        <fullName evidence="2">YbaK/prolyl-tRNA synthetase associated region</fullName>
    </submittedName>
</protein>
<feature type="domain" description="YbaK/aminoacyl-tRNA synthetase-associated" evidence="1">
    <location>
        <begin position="32"/>
        <end position="143"/>
    </location>
</feature>
<gene>
    <name evidence="2" type="ordered locus">Mnod_3384</name>
</gene>
<dbReference type="HOGENOM" id="CLU_094875_2_1_5"/>
<evidence type="ECO:0000259" key="1">
    <source>
        <dbReference type="Pfam" id="PF04073"/>
    </source>
</evidence>
<dbReference type="eggNOG" id="COG2606">
    <property type="taxonomic scope" value="Bacteria"/>
</dbReference>
<dbReference type="CDD" id="cd04332">
    <property type="entry name" value="YbaK_like"/>
    <property type="match status" value="1"/>
</dbReference>
<dbReference type="Proteomes" id="UP000008207">
    <property type="component" value="Chromosome"/>
</dbReference>
<keyword evidence="2" id="KW-0030">Aminoacyl-tRNA synthetase</keyword>
<evidence type="ECO:0000313" key="2">
    <source>
        <dbReference type="EMBL" id="ACL58304.1"/>
    </source>
</evidence>
<dbReference type="SUPFAM" id="SSF55826">
    <property type="entry name" value="YbaK/ProRS associated domain"/>
    <property type="match status" value="1"/>
</dbReference>
<dbReference type="InterPro" id="IPR036754">
    <property type="entry name" value="YbaK/aa-tRNA-synt-asso_dom_sf"/>
</dbReference>
<dbReference type="AlphaFoldDB" id="B8IMB8"/>
<proteinExistence type="predicted"/>
<keyword evidence="3" id="KW-1185">Reference proteome</keyword>
<dbReference type="InterPro" id="IPR007214">
    <property type="entry name" value="YbaK/aa-tRNA-synth-assoc-dom"/>
</dbReference>
<dbReference type="RefSeq" id="WP_015929966.1">
    <property type="nucleotide sequence ID" value="NC_011894.1"/>
</dbReference>
<dbReference type="GO" id="GO:0002161">
    <property type="term" value="F:aminoacyl-tRNA deacylase activity"/>
    <property type="evidence" value="ECO:0007669"/>
    <property type="project" value="InterPro"/>
</dbReference>
<dbReference type="Pfam" id="PF04073">
    <property type="entry name" value="tRNA_edit"/>
    <property type="match status" value="1"/>
</dbReference>
<dbReference type="EMBL" id="CP001349">
    <property type="protein sequence ID" value="ACL58304.1"/>
    <property type="molecule type" value="Genomic_DNA"/>
</dbReference>
<accession>B8IMB8</accession>
<dbReference type="GO" id="GO:0004812">
    <property type="term" value="F:aminoacyl-tRNA ligase activity"/>
    <property type="evidence" value="ECO:0007669"/>
    <property type="project" value="UniProtKB-KW"/>
</dbReference>